<dbReference type="Proteomes" id="UP001204615">
    <property type="component" value="Unassembled WGS sequence"/>
</dbReference>
<evidence type="ECO:0000259" key="1">
    <source>
        <dbReference type="PROSITE" id="PS51819"/>
    </source>
</evidence>
<dbReference type="Gene3D" id="3.10.180.10">
    <property type="entry name" value="2,3-Dihydroxybiphenyl 1,2-Dioxygenase, domain 1"/>
    <property type="match status" value="1"/>
</dbReference>
<feature type="domain" description="VOC" evidence="1">
    <location>
        <begin position="3"/>
        <end position="110"/>
    </location>
</feature>
<dbReference type="Pfam" id="PF00903">
    <property type="entry name" value="Glyoxalase"/>
    <property type="match status" value="1"/>
</dbReference>
<dbReference type="PANTHER" id="PTHR33993:SF1">
    <property type="entry name" value="GLYOXALASE FAMILY PROTEIN"/>
    <property type="match status" value="1"/>
</dbReference>
<reference evidence="2 3" key="1">
    <citation type="submission" date="2022-06" db="EMBL/GenBank/DDBJ databases">
        <title>Dyella sp. Sa strain:Sa Genome sequencing.</title>
        <authorList>
            <person name="Park S."/>
        </authorList>
    </citation>
    <scope>NUCLEOTIDE SEQUENCE [LARGE SCALE GENOMIC DNA]</scope>
    <source>
        <strain evidence="2 3">Sa</strain>
    </source>
</reference>
<dbReference type="PANTHER" id="PTHR33993">
    <property type="entry name" value="GLYOXALASE-RELATED"/>
    <property type="match status" value="1"/>
</dbReference>
<keyword evidence="3" id="KW-1185">Reference proteome</keyword>
<comment type="caution">
    <text evidence="2">The sequence shown here is derived from an EMBL/GenBank/DDBJ whole genome shotgun (WGS) entry which is preliminary data.</text>
</comment>
<dbReference type="PROSITE" id="PS51819">
    <property type="entry name" value="VOC"/>
    <property type="match status" value="1"/>
</dbReference>
<dbReference type="InterPro" id="IPR052164">
    <property type="entry name" value="Anthracycline_SecMetBiosynth"/>
</dbReference>
<dbReference type="SUPFAM" id="SSF54593">
    <property type="entry name" value="Glyoxalase/Bleomycin resistance protein/Dihydroxybiphenyl dioxygenase"/>
    <property type="match status" value="1"/>
</dbReference>
<dbReference type="InterPro" id="IPR004360">
    <property type="entry name" value="Glyas_Fos-R_dOase_dom"/>
</dbReference>
<organism evidence="2 3">
    <name type="scientific">Dyella lutea</name>
    <dbReference type="NCBI Taxonomy" id="2950441"/>
    <lineage>
        <taxon>Bacteria</taxon>
        <taxon>Pseudomonadati</taxon>
        <taxon>Pseudomonadota</taxon>
        <taxon>Gammaproteobacteria</taxon>
        <taxon>Lysobacterales</taxon>
        <taxon>Rhodanobacteraceae</taxon>
        <taxon>Dyella</taxon>
    </lineage>
</organism>
<gene>
    <name evidence="2" type="ORF">NC595_03625</name>
</gene>
<dbReference type="CDD" id="cd07247">
    <property type="entry name" value="SgaA_N_like"/>
    <property type="match status" value="1"/>
</dbReference>
<dbReference type="RefSeq" id="WP_253564903.1">
    <property type="nucleotide sequence ID" value="NZ_JAMZEK010000001.1"/>
</dbReference>
<name>A0ABT1F6Y0_9GAMM</name>
<dbReference type="InterPro" id="IPR037523">
    <property type="entry name" value="VOC_core"/>
</dbReference>
<sequence length="111" mass="11499">MARPCYIELPAADIAASKAFYTQAFGWALADFGPTYAATTTGDVDVGLQGDASEAPAAPLPVVQVDDLEAALAAVTAAGGTVVRPIFGFPGGRRFQFRDPHGNELAVMQAE</sequence>
<evidence type="ECO:0000313" key="3">
    <source>
        <dbReference type="Proteomes" id="UP001204615"/>
    </source>
</evidence>
<accession>A0ABT1F6Y0</accession>
<protein>
    <submittedName>
        <fullName evidence="2">VOC family protein</fullName>
    </submittedName>
</protein>
<dbReference type="InterPro" id="IPR029068">
    <property type="entry name" value="Glyas_Bleomycin-R_OHBP_Dase"/>
</dbReference>
<evidence type="ECO:0000313" key="2">
    <source>
        <dbReference type="EMBL" id="MCP1373146.1"/>
    </source>
</evidence>
<dbReference type="EMBL" id="JAMZEK010000001">
    <property type="protein sequence ID" value="MCP1373146.1"/>
    <property type="molecule type" value="Genomic_DNA"/>
</dbReference>
<proteinExistence type="predicted"/>